<proteinExistence type="inferred from homology"/>
<evidence type="ECO:0000259" key="8">
    <source>
        <dbReference type="Pfam" id="PF00933"/>
    </source>
</evidence>
<evidence type="ECO:0000256" key="7">
    <source>
        <dbReference type="SAM" id="SignalP"/>
    </source>
</evidence>
<evidence type="ECO:0000256" key="4">
    <source>
        <dbReference type="ARBA" id="ARBA00022729"/>
    </source>
</evidence>
<name>A0ABM7YPT0_9BURK</name>
<keyword evidence="6" id="KW-0326">Glycosidase</keyword>
<dbReference type="Proteomes" id="UP001057498">
    <property type="component" value="Chromosome"/>
</dbReference>
<dbReference type="PANTHER" id="PTHR30620:SF16">
    <property type="entry name" value="LYSOSOMAL BETA GLUCOSIDASE"/>
    <property type="match status" value="1"/>
</dbReference>
<dbReference type="InterPro" id="IPR036881">
    <property type="entry name" value="Glyco_hydro_3_C_sf"/>
</dbReference>
<evidence type="ECO:0000256" key="5">
    <source>
        <dbReference type="ARBA" id="ARBA00022801"/>
    </source>
</evidence>
<dbReference type="EC" id="3.2.1.21" evidence="3"/>
<dbReference type="SUPFAM" id="SSF52279">
    <property type="entry name" value="Beta-D-glucan exohydrolase, C-terminal domain"/>
    <property type="match status" value="1"/>
</dbReference>
<dbReference type="InterPro" id="IPR036962">
    <property type="entry name" value="Glyco_hydro_3_N_sf"/>
</dbReference>
<keyword evidence="10" id="KW-1185">Reference proteome</keyword>
<comment type="catalytic activity">
    <reaction evidence="1">
        <text>Hydrolysis of terminal, non-reducing beta-D-glucosyl residues with release of beta-D-glucose.</text>
        <dbReference type="EC" id="3.2.1.21"/>
    </reaction>
</comment>
<reference evidence="9" key="1">
    <citation type="submission" date="2022-04" db="EMBL/GenBank/DDBJ databases">
        <title>Whole genome sequence of Sphaerotilus sp. FB-5.</title>
        <authorList>
            <person name="Takeda M."/>
            <person name="Narihara S."/>
            <person name="Akimoto M."/>
            <person name="Akimoto R."/>
            <person name="Nishiyashiki S."/>
            <person name="Murakami T."/>
        </authorList>
    </citation>
    <scope>NUCLEOTIDE SEQUENCE</scope>
    <source>
        <strain evidence="9">FB-5</strain>
    </source>
</reference>
<dbReference type="InterPro" id="IPR017853">
    <property type="entry name" value="GH"/>
</dbReference>
<evidence type="ECO:0000256" key="2">
    <source>
        <dbReference type="ARBA" id="ARBA00005336"/>
    </source>
</evidence>
<keyword evidence="5" id="KW-0378">Hydrolase</keyword>
<feature type="signal peptide" evidence="7">
    <location>
        <begin position="1"/>
        <end position="18"/>
    </location>
</feature>
<feature type="domain" description="Glycoside hydrolase family 3 N-terminal" evidence="8">
    <location>
        <begin position="156"/>
        <end position="466"/>
    </location>
</feature>
<dbReference type="Gene3D" id="3.20.20.300">
    <property type="entry name" value="Glycoside hydrolase, family 3, N-terminal domain"/>
    <property type="match status" value="1"/>
</dbReference>
<feature type="chain" id="PRO_5045114393" description="beta-glucosidase" evidence="7">
    <location>
        <begin position="19"/>
        <end position="783"/>
    </location>
</feature>
<gene>
    <name evidence="9" type="ORF">CATMQ487_35060</name>
</gene>
<dbReference type="RefSeq" id="WP_251969801.1">
    <property type="nucleotide sequence ID" value="NZ_AP025730.1"/>
</dbReference>
<evidence type="ECO:0000256" key="6">
    <source>
        <dbReference type="ARBA" id="ARBA00023295"/>
    </source>
</evidence>
<accession>A0ABM7YPT0</accession>
<dbReference type="Gene3D" id="3.40.50.1700">
    <property type="entry name" value="Glycoside hydrolase family 3 C-terminal domain"/>
    <property type="match status" value="1"/>
</dbReference>
<dbReference type="InterPro" id="IPR051915">
    <property type="entry name" value="Cellulose_Degrad_GH3"/>
</dbReference>
<dbReference type="PANTHER" id="PTHR30620">
    <property type="entry name" value="PERIPLASMIC BETA-GLUCOSIDASE-RELATED"/>
    <property type="match status" value="1"/>
</dbReference>
<dbReference type="InterPro" id="IPR001764">
    <property type="entry name" value="Glyco_hydro_3_N"/>
</dbReference>
<comment type="similarity">
    <text evidence="2">Belongs to the glycosyl hydrolase 3 family.</text>
</comment>
<dbReference type="PROSITE" id="PS51257">
    <property type="entry name" value="PROKAR_LIPOPROTEIN"/>
    <property type="match status" value="1"/>
</dbReference>
<keyword evidence="4 7" id="KW-0732">Signal</keyword>
<evidence type="ECO:0000256" key="3">
    <source>
        <dbReference type="ARBA" id="ARBA00012744"/>
    </source>
</evidence>
<evidence type="ECO:0000313" key="9">
    <source>
        <dbReference type="EMBL" id="BDI06536.1"/>
    </source>
</evidence>
<sequence length="783" mass="83147">MPPITRPMRHLATPVALAAALAALVAGCASTGAPTASLSAAVDAPELQARVKPIRTAADGTRYKDLNGNGRLDAYEDWRRPIDARIDDLVAQMTLEEKAGLMLIDTLNGGCGGAAPDKAANFVNTQKMHRFIFRNVVNAVGTCGPDRGFRAGSQLTPQQAAQYTNAVQAMTEATRLGVPSLFKSNARNHFERDARVGINNSSGVMTEFPKEAGLAAAALGDEFLKTGRATVGDMAAVKLFAHVMGEEWKAIGLRGMYGYMADLATEPRWYRVHETFSEDADLAANIMKTLVEKLQGGPLNPASPVALTLKHFPGGGPQELGLDPHYAFGKNQVYPAGNFGWHLKPFKAAIDAGVSSVMPYYGVPIQVTHEGVTYEQTGMAFSKQVVTDLLRGKLGFQGYVNSDTGIVNDRAWGLEGRTVPERVAAAINGGTDTLSGYSDVKTITDLVQAGLVSEARVTEAARRLVRPLFQLGLFENPYVDEAAANGIVGREVYRQTGLDVQRRSIVLLQNQGQNQGASGARTLPLPPAARTYTMGLDSADAQKYFAQVTNGEAGADGKALARDAAGNVVGRPSAAGFDRAVIRVEIGNAGTNGYRSKDPATGANPAFLNPLTGKPWGEQDPCVTHPAANPQCVDDAYVGGPTPNGLVFGGAFPWEANHLSFTTMAASKSWRISPSLADIQAVMKEIGPEKVVLSINFRQPYVIDEASGLRRAGAIVAGFGVSNTALLDVLTGRERATGLPVKPRGKLPFALASHLQAVIDNQPDAPGYPAKDTLYPFGFGLTY</sequence>
<dbReference type="EMBL" id="AP025730">
    <property type="protein sequence ID" value="BDI06536.1"/>
    <property type="molecule type" value="Genomic_DNA"/>
</dbReference>
<evidence type="ECO:0000313" key="10">
    <source>
        <dbReference type="Proteomes" id="UP001057498"/>
    </source>
</evidence>
<dbReference type="Pfam" id="PF00933">
    <property type="entry name" value="Glyco_hydro_3"/>
    <property type="match status" value="1"/>
</dbReference>
<protein>
    <recommendedName>
        <fullName evidence="3">beta-glucosidase</fullName>
        <ecNumber evidence="3">3.2.1.21</ecNumber>
    </recommendedName>
</protein>
<organism evidence="9 10">
    <name type="scientific">Sphaerotilus microaerophilus</name>
    <dbReference type="NCBI Taxonomy" id="2914710"/>
    <lineage>
        <taxon>Bacteria</taxon>
        <taxon>Pseudomonadati</taxon>
        <taxon>Pseudomonadota</taxon>
        <taxon>Betaproteobacteria</taxon>
        <taxon>Burkholderiales</taxon>
        <taxon>Sphaerotilaceae</taxon>
        <taxon>Sphaerotilus</taxon>
    </lineage>
</organism>
<dbReference type="SUPFAM" id="SSF51445">
    <property type="entry name" value="(Trans)glycosidases"/>
    <property type="match status" value="1"/>
</dbReference>
<evidence type="ECO:0000256" key="1">
    <source>
        <dbReference type="ARBA" id="ARBA00000448"/>
    </source>
</evidence>